<dbReference type="WBParaSite" id="ES5_v2.g495.t1">
    <property type="protein sequence ID" value="ES5_v2.g495.t1"/>
    <property type="gene ID" value="ES5_v2.g495"/>
</dbReference>
<accession>A0AC34GNL9</accession>
<dbReference type="Proteomes" id="UP000887579">
    <property type="component" value="Unplaced"/>
</dbReference>
<protein>
    <submittedName>
        <fullName evidence="2">Uncharacterized protein</fullName>
    </submittedName>
</protein>
<evidence type="ECO:0000313" key="1">
    <source>
        <dbReference type="Proteomes" id="UP000887579"/>
    </source>
</evidence>
<evidence type="ECO:0000313" key="2">
    <source>
        <dbReference type="WBParaSite" id="ES5_v2.g495.t1"/>
    </source>
</evidence>
<proteinExistence type="predicted"/>
<sequence>MPKAYKKSKRRQKRRIRGRRVNNQLQELDNDATRAYRKKLRYWKDNDQEESDVSTANEFFEPVLSEDYDRILLPQEVRKVDDLYLKQKQIDQIFTCLQQSTGNQKILFISSSEILSDRVLPSVEYVKFIVLPIFDRERNVLLAAFDLSTRIPWRFFKPLLFKYQYFKIVKDALERKLKARFGPDYIFENDQRPRDCARLVVERTYPYNDGILVCRAAEDLFFSGWVKLWDSFDVNAERERFQRIFDIINNDWDGVWPANNGGDISSMAESDNSVVEDDASSNLDGSNEAFIDEEDVAGQIDDNHFNDFDDRQSPLPVSDDASEELLSHDFSRLSFLSSDISLQPGSSSPTREQLECAPSALGPYAAVFLQSPRSDHSRRHSYSRSPPLPKPTSSKSSTDTTINNFLLDDVSISNISAPIFDISDVSERGSLGFKDERNILDWSPGLLNDQRVENSEQEDKESTETTTEEATVLTQIDELPLDRSVEATVKEIESLFKTMWPQIQSLTKVEDVDSLVAPVFNSEDPNQRYLDAYRRLIAATFVSEIQSTIKKRIPFSTVQEFKKHITDALLQKLSIERKNDLLDARHVWVRKNPEFMKTVQARQDKQDLESQIVNDCKRELVCKAIAAEDIINYSNEHANRFTDIGFNECVEFLRKHAPEQLDALLAQYDN</sequence>
<name>A0AC34GNL9_9BILA</name>
<reference evidence="2" key="1">
    <citation type="submission" date="2022-11" db="UniProtKB">
        <authorList>
            <consortium name="WormBaseParasite"/>
        </authorList>
    </citation>
    <scope>IDENTIFICATION</scope>
</reference>
<organism evidence="1 2">
    <name type="scientific">Panagrolaimus sp. ES5</name>
    <dbReference type="NCBI Taxonomy" id="591445"/>
    <lineage>
        <taxon>Eukaryota</taxon>
        <taxon>Metazoa</taxon>
        <taxon>Ecdysozoa</taxon>
        <taxon>Nematoda</taxon>
        <taxon>Chromadorea</taxon>
        <taxon>Rhabditida</taxon>
        <taxon>Tylenchina</taxon>
        <taxon>Panagrolaimomorpha</taxon>
        <taxon>Panagrolaimoidea</taxon>
        <taxon>Panagrolaimidae</taxon>
        <taxon>Panagrolaimus</taxon>
    </lineage>
</organism>